<dbReference type="SUPFAM" id="SSF50249">
    <property type="entry name" value="Nucleic acid-binding proteins"/>
    <property type="match status" value="3"/>
</dbReference>
<feature type="compositionally biased region" description="Basic and acidic residues" evidence="1">
    <location>
        <begin position="14"/>
        <end position="26"/>
    </location>
</feature>
<evidence type="ECO:0000313" key="4">
    <source>
        <dbReference type="Proteomes" id="UP001604277"/>
    </source>
</evidence>
<protein>
    <submittedName>
        <fullName evidence="3">Replication protein A 70 kDa DNA-binding subunit B-like</fullName>
    </submittedName>
</protein>
<gene>
    <name evidence="3" type="ORF">Fot_50302</name>
</gene>
<dbReference type="InterPro" id="IPR013955">
    <property type="entry name" value="Rep_factor-A_C"/>
</dbReference>
<comment type="caution">
    <text evidence="3">The sequence shown here is derived from an EMBL/GenBank/DDBJ whole genome shotgun (WGS) entry which is preliminary data.</text>
</comment>
<accession>A0ABD1PXQ8</accession>
<feature type="domain" description="Replication factor A C-terminal" evidence="2">
    <location>
        <begin position="460"/>
        <end position="569"/>
    </location>
</feature>
<organism evidence="3 4">
    <name type="scientific">Forsythia ovata</name>
    <dbReference type="NCBI Taxonomy" id="205694"/>
    <lineage>
        <taxon>Eukaryota</taxon>
        <taxon>Viridiplantae</taxon>
        <taxon>Streptophyta</taxon>
        <taxon>Embryophyta</taxon>
        <taxon>Tracheophyta</taxon>
        <taxon>Spermatophyta</taxon>
        <taxon>Magnoliopsida</taxon>
        <taxon>eudicotyledons</taxon>
        <taxon>Gunneridae</taxon>
        <taxon>Pentapetalae</taxon>
        <taxon>asterids</taxon>
        <taxon>lamiids</taxon>
        <taxon>Lamiales</taxon>
        <taxon>Oleaceae</taxon>
        <taxon>Forsythieae</taxon>
        <taxon>Forsythia</taxon>
    </lineage>
</organism>
<evidence type="ECO:0000259" key="2">
    <source>
        <dbReference type="Pfam" id="PF08646"/>
    </source>
</evidence>
<dbReference type="Gene3D" id="2.40.50.140">
    <property type="entry name" value="Nucleic acid-binding proteins"/>
    <property type="match status" value="3"/>
</dbReference>
<feature type="region of interest" description="Disordered" evidence="1">
    <location>
        <begin position="1"/>
        <end position="41"/>
    </location>
</feature>
<dbReference type="PANTHER" id="PTHR47165:SF4">
    <property type="entry name" value="OS03G0429900 PROTEIN"/>
    <property type="match status" value="1"/>
</dbReference>
<sequence>MDDKRASQNRRRRELNARKKELRRQELVVSGENQPVRKRKSRRLTGLATSNDTISVHTGDVTTDRTIDVSDEPIEGVEEIVESAENESCATPKCTGNSRISLHMCAGSMLERMGHSLMSCCLLKRVGFGHFAYTLSRLSLALHHWFLKNKQLTHSQASTLYLQLIPDISPGQSSWTAKVVVAEKTMARTGQHSPVKYQNMVLVDPQGNKVHATIYNNDITAFQNTLLLSRTYLLSNATVRHTDPKYKPSVGPVQWTINGRTRIEELDENHDALIFSTYDLVSFDRLQEHMDIKDEIAIVGLAIDMLPKKVVQTKSGGESYIKEVILINERFETVMLRMWDRFVDTECNKISELLNELPVIIGKNLRVSSFNGMAVSTKSNSSILINPSFQGVHHLRTWADEHVERITDLIAKKSYMVPSTSITIRPPAKHQVIQIKDIPSFISGQEDQHFFWVKGRLNTELLQQSYWYMCCSICNKSSHVDFDELYQCFYCKCDGAKGKPRAKAYVQIIDCTGSIDATMIGETAESYLQCPATTLMDLTTSQNDMSISHAIRSSIDEACFVYIRATKKDTSGVQVKYDAVFLLHSTDELDTPTRCENTSNSSVVSHKDHLSWRKENKGIVMPLKRTLFSLKDIGSSEDEDCEINAIKNIPDCFTQNRGLDVALDSTDEDSLPTVLNRSTNAEDDIYP</sequence>
<dbReference type="EMBL" id="JBFOLJ010000016">
    <property type="protein sequence ID" value="KAL2468726.1"/>
    <property type="molecule type" value="Genomic_DNA"/>
</dbReference>
<name>A0ABD1PXQ8_9LAMI</name>
<dbReference type="PANTHER" id="PTHR47165">
    <property type="entry name" value="OS03G0429900 PROTEIN"/>
    <property type="match status" value="1"/>
</dbReference>
<dbReference type="InterPro" id="IPR012340">
    <property type="entry name" value="NA-bd_OB-fold"/>
</dbReference>
<keyword evidence="4" id="KW-1185">Reference proteome</keyword>
<evidence type="ECO:0000313" key="3">
    <source>
        <dbReference type="EMBL" id="KAL2468726.1"/>
    </source>
</evidence>
<reference evidence="4" key="1">
    <citation type="submission" date="2024-07" db="EMBL/GenBank/DDBJ databases">
        <title>Two chromosome-level genome assemblies of Korean endemic species Abeliophyllum distichum and Forsythia ovata (Oleaceae).</title>
        <authorList>
            <person name="Jang H."/>
        </authorList>
    </citation>
    <scope>NUCLEOTIDE SEQUENCE [LARGE SCALE GENOMIC DNA]</scope>
</reference>
<evidence type="ECO:0000256" key="1">
    <source>
        <dbReference type="SAM" id="MobiDB-lite"/>
    </source>
</evidence>
<dbReference type="Proteomes" id="UP001604277">
    <property type="component" value="Unassembled WGS sequence"/>
</dbReference>
<dbReference type="Pfam" id="PF08646">
    <property type="entry name" value="Rep_fac-A_C"/>
    <property type="match status" value="1"/>
</dbReference>
<proteinExistence type="predicted"/>
<dbReference type="AlphaFoldDB" id="A0ABD1PXQ8"/>